<comment type="subcellular location">
    <subcellularLocation>
        <location evidence="1">Cell membrane</location>
        <topology evidence="1">Multi-pass membrane protein</topology>
    </subcellularLocation>
</comment>
<evidence type="ECO:0000313" key="8">
    <source>
        <dbReference type="Proteomes" id="UP001162318"/>
    </source>
</evidence>
<dbReference type="PANTHER" id="PTHR30086:SF20">
    <property type="entry name" value="ARGININE EXPORTER PROTEIN ARGO-RELATED"/>
    <property type="match status" value="1"/>
</dbReference>
<evidence type="ECO:0000256" key="1">
    <source>
        <dbReference type="ARBA" id="ARBA00004651"/>
    </source>
</evidence>
<keyword evidence="4 6" id="KW-1133">Transmembrane helix</keyword>
<proteinExistence type="predicted"/>
<sequence>MMKNYFIRISRTSFPKVGCHAIGCWMTNTLPTFLTGFAMSAALIMAIGAQNLFVLRQGLKREHVGPIVLFCGCADAILIAAGVGGVGALLGAMPQLTLLLSIGGALFLGWYGLKAFQRMMAPEAMTVTTQGGITLGKAIGATAAFTFLNPHVYLDTVLLMGAAGSAPPAALRPIFVLGAASASVGWFAALGYGARLLTPLFARPAAWRVLDAVVGIVMLTLAASLVARAFQ</sequence>
<protein>
    <submittedName>
        <fullName evidence="7">LysE family transporter</fullName>
    </submittedName>
</protein>
<dbReference type="GO" id="GO:0005886">
    <property type="term" value="C:plasma membrane"/>
    <property type="evidence" value="ECO:0007669"/>
    <property type="project" value="UniProtKB-SubCell"/>
</dbReference>
<dbReference type="InterPro" id="IPR001123">
    <property type="entry name" value="LeuE-type"/>
</dbReference>
<keyword evidence="5 6" id="KW-0472">Membrane</keyword>
<dbReference type="EMBL" id="JAOCKX010000076">
    <property type="protein sequence ID" value="MDH2134922.1"/>
    <property type="molecule type" value="Genomic_DNA"/>
</dbReference>
<feature type="transmembrane region" description="Helical" evidence="6">
    <location>
        <begin position="134"/>
        <end position="154"/>
    </location>
</feature>
<dbReference type="GO" id="GO:0015171">
    <property type="term" value="F:amino acid transmembrane transporter activity"/>
    <property type="evidence" value="ECO:0007669"/>
    <property type="project" value="TreeGrafter"/>
</dbReference>
<feature type="transmembrane region" description="Helical" evidence="6">
    <location>
        <begin position="96"/>
        <end position="113"/>
    </location>
</feature>
<feature type="transmembrane region" description="Helical" evidence="6">
    <location>
        <begin position="67"/>
        <end position="90"/>
    </location>
</feature>
<keyword evidence="3 6" id="KW-0812">Transmembrane</keyword>
<feature type="transmembrane region" description="Helical" evidence="6">
    <location>
        <begin position="174"/>
        <end position="197"/>
    </location>
</feature>
<comment type="caution">
    <text evidence="7">The sequence shown here is derived from an EMBL/GenBank/DDBJ whole genome shotgun (WGS) entry which is preliminary data.</text>
</comment>
<evidence type="ECO:0000256" key="2">
    <source>
        <dbReference type="ARBA" id="ARBA00022475"/>
    </source>
</evidence>
<feature type="transmembrane region" description="Helical" evidence="6">
    <location>
        <begin position="33"/>
        <end position="55"/>
    </location>
</feature>
<dbReference type="Proteomes" id="UP001162318">
    <property type="component" value="Unassembled WGS sequence"/>
</dbReference>
<dbReference type="RefSeq" id="WP_240626804.1">
    <property type="nucleotide sequence ID" value="NZ_DAMCSO010000044.1"/>
</dbReference>
<evidence type="ECO:0000256" key="4">
    <source>
        <dbReference type="ARBA" id="ARBA00022989"/>
    </source>
</evidence>
<evidence type="ECO:0000256" key="3">
    <source>
        <dbReference type="ARBA" id="ARBA00022692"/>
    </source>
</evidence>
<gene>
    <name evidence="7" type="ORF">N5J77_27705</name>
</gene>
<accession>A0AA43BFK4</accession>
<dbReference type="Pfam" id="PF01810">
    <property type="entry name" value="LysE"/>
    <property type="match status" value="1"/>
</dbReference>
<organism evidence="7 8">
    <name type="scientific">Sphingobium yanoikuyae</name>
    <name type="common">Sphingomonas yanoikuyae</name>
    <dbReference type="NCBI Taxonomy" id="13690"/>
    <lineage>
        <taxon>Bacteria</taxon>
        <taxon>Pseudomonadati</taxon>
        <taxon>Pseudomonadota</taxon>
        <taxon>Alphaproteobacteria</taxon>
        <taxon>Sphingomonadales</taxon>
        <taxon>Sphingomonadaceae</taxon>
        <taxon>Sphingobium</taxon>
    </lineage>
</organism>
<evidence type="ECO:0000256" key="5">
    <source>
        <dbReference type="ARBA" id="ARBA00023136"/>
    </source>
</evidence>
<name>A0AA43BFK4_SPHYA</name>
<dbReference type="AlphaFoldDB" id="A0AA43BFK4"/>
<keyword evidence="2" id="KW-1003">Cell membrane</keyword>
<feature type="transmembrane region" description="Helical" evidence="6">
    <location>
        <begin position="209"/>
        <end position="230"/>
    </location>
</feature>
<reference evidence="7" key="1">
    <citation type="submission" date="2022-09" db="EMBL/GenBank/DDBJ databases">
        <title>Intensive care unit water sources are persistently colonized with multi-drug resistant bacteria and are the site of extensive horizontal gene transfer of antibiotic resistance genes.</title>
        <authorList>
            <person name="Diorio-Toth L."/>
        </authorList>
    </citation>
    <scope>NUCLEOTIDE SEQUENCE</scope>
    <source>
        <strain evidence="7">GD03659</strain>
    </source>
</reference>
<evidence type="ECO:0000256" key="6">
    <source>
        <dbReference type="SAM" id="Phobius"/>
    </source>
</evidence>
<evidence type="ECO:0000313" key="7">
    <source>
        <dbReference type="EMBL" id="MDH2134922.1"/>
    </source>
</evidence>
<dbReference type="PANTHER" id="PTHR30086">
    <property type="entry name" value="ARGININE EXPORTER PROTEIN ARGO"/>
    <property type="match status" value="1"/>
</dbReference>